<accession>A0A8D8PYD7</accession>
<proteinExistence type="predicted"/>
<sequence>MVRANRNKAPELFVANIIKSLLIPIFHISSETETCICRYCFIQCECNTEALLFHSKTCPGVSRIDKSYNYVCVFCEYHSYQSGHVRRHLRSHIGDKPFKCKFCDSAFSTNTVLTRHVRRCHK</sequence>
<dbReference type="GO" id="GO:0005634">
    <property type="term" value="C:nucleus"/>
    <property type="evidence" value="ECO:0007669"/>
    <property type="project" value="UniProtKB-ARBA"/>
</dbReference>
<evidence type="ECO:0000256" key="1">
    <source>
        <dbReference type="ARBA" id="ARBA00022723"/>
    </source>
</evidence>
<dbReference type="GO" id="GO:0008270">
    <property type="term" value="F:zinc ion binding"/>
    <property type="evidence" value="ECO:0007669"/>
    <property type="project" value="UniProtKB-KW"/>
</dbReference>
<dbReference type="SUPFAM" id="SSF57667">
    <property type="entry name" value="beta-beta-alpha zinc fingers"/>
    <property type="match status" value="1"/>
</dbReference>
<dbReference type="AlphaFoldDB" id="A0A8D8PYD7"/>
<name>A0A8D8PYD7_9HEMI</name>
<dbReference type="SMART" id="SM00355">
    <property type="entry name" value="ZnF_C2H2"/>
    <property type="match status" value="2"/>
</dbReference>
<evidence type="ECO:0000259" key="5">
    <source>
        <dbReference type="PROSITE" id="PS50157"/>
    </source>
</evidence>
<dbReference type="PROSITE" id="PS00028">
    <property type="entry name" value="ZINC_FINGER_C2H2_1"/>
    <property type="match status" value="1"/>
</dbReference>
<dbReference type="PROSITE" id="PS50157">
    <property type="entry name" value="ZINC_FINGER_C2H2_2"/>
    <property type="match status" value="2"/>
</dbReference>
<protein>
    <submittedName>
        <fullName evidence="6">PR domain zinc finger protein 16</fullName>
    </submittedName>
</protein>
<feature type="domain" description="C2H2-type" evidence="5">
    <location>
        <begin position="98"/>
        <end position="122"/>
    </location>
</feature>
<evidence type="ECO:0000256" key="3">
    <source>
        <dbReference type="ARBA" id="ARBA00022833"/>
    </source>
</evidence>
<keyword evidence="1" id="KW-0479">Metal-binding</keyword>
<keyword evidence="2 4" id="KW-0863">Zinc-finger</keyword>
<dbReference type="InterPro" id="IPR013087">
    <property type="entry name" value="Znf_C2H2_type"/>
</dbReference>
<dbReference type="FunFam" id="3.30.160.60:FF:000446">
    <property type="entry name" value="Zinc finger protein"/>
    <property type="match status" value="1"/>
</dbReference>
<reference evidence="6" key="1">
    <citation type="submission" date="2021-05" db="EMBL/GenBank/DDBJ databases">
        <authorList>
            <person name="Alioto T."/>
            <person name="Alioto T."/>
            <person name="Gomez Garrido J."/>
        </authorList>
    </citation>
    <scope>NUCLEOTIDE SEQUENCE</scope>
</reference>
<organism evidence="6">
    <name type="scientific">Cacopsylla melanoneura</name>
    <dbReference type="NCBI Taxonomy" id="428564"/>
    <lineage>
        <taxon>Eukaryota</taxon>
        <taxon>Metazoa</taxon>
        <taxon>Ecdysozoa</taxon>
        <taxon>Arthropoda</taxon>
        <taxon>Hexapoda</taxon>
        <taxon>Insecta</taxon>
        <taxon>Pterygota</taxon>
        <taxon>Neoptera</taxon>
        <taxon>Paraneoptera</taxon>
        <taxon>Hemiptera</taxon>
        <taxon>Sternorrhyncha</taxon>
        <taxon>Psylloidea</taxon>
        <taxon>Psyllidae</taxon>
        <taxon>Psyllinae</taxon>
        <taxon>Cacopsylla</taxon>
    </lineage>
</organism>
<dbReference type="EMBL" id="HBUF01043411">
    <property type="protein sequence ID" value="CAG6618714.1"/>
    <property type="molecule type" value="Transcribed_RNA"/>
</dbReference>
<feature type="domain" description="C2H2-type" evidence="5">
    <location>
        <begin position="70"/>
        <end position="97"/>
    </location>
</feature>
<dbReference type="InterPro" id="IPR036236">
    <property type="entry name" value="Znf_C2H2_sf"/>
</dbReference>
<keyword evidence="3" id="KW-0862">Zinc</keyword>
<dbReference type="Gene3D" id="3.30.160.60">
    <property type="entry name" value="Classic Zinc Finger"/>
    <property type="match status" value="2"/>
</dbReference>
<evidence type="ECO:0000256" key="4">
    <source>
        <dbReference type="PROSITE-ProRule" id="PRU00042"/>
    </source>
</evidence>
<evidence type="ECO:0000256" key="2">
    <source>
        <dbReference type="ARBA" id="ARBA00022771"/>
    </source>
</evidence>
<evidence type="ECO:0000313" key="6">
    <source>
        <dbReference type="EMBL" id="CAG6618714.1"/>
    </source>
</evidence>